<dbReference type="RefSeq" id="WP_120383005.1">
    <property type="nucleotide sequence ID" value="NZ_RAXT01000004.1"/>
</dbReference>
<dbReference type="InterPro" id="IPR038440">
    <property type="entry name" value="FimV_C_sf"/>
</dbReference>
<reference evidence="2 3" key="1">
    <citation type="submission" date="2018-09" db="EMBL/GenBank/DDBJ databases">
        <title>The draft genome of Acinetobacter spp. strains.</title>
        <authorList>
            <person name="Qin J."/>
            <person name="Feng Y."/>
            <person name="Zong Z."/>
        </authorList>
    </citation>
    <scope>NUCLEOTIDE SEQUENCE [LARGE SCALE GENOMIC DNA]</scope>
    <source>
        <strain evidence="2 3">WCHAc060115</strain>
    </source>
</reference>
<dbReference type="Proteomes" id="UP000280405">
    <property type="component" value="Unassembled WGS sequence"/>
</dbReference>
<dbReference type="AlphaFoldDB" id="A0A3A8FBJ8"/>
<gene>
    <name evidence="2" type="ORF">D7V20_03775</name>
</gene>
<dbReference type="OrthoDB" id="6713201at2"/>
<dbReference type="Gene3D" id="1.20.58.2200">
    <property type="match status" value="1"/>
</dbReference>
<feature type="compositionally biased region" description="Basic residues" evidence="1">
    <location>
        <begin position="37"/>
        <end position="47"/>
    </location>
</feature>
<proteinExistence type="predicted"/>
<dbReference type="EMBL" id="RAXT01000004">
    <property type="protein sequence ID" value="RKG39734.1"/>
    <property type="molecule type" value="Genomic_DNA"/>
</dbReference>
<organism evidence="2 3">
    <name type="scientific">Acinetobacter rongchengensis</name>
    <dbReference type="NCBI Taxonomy" id="2419601"/>
    <lineage>
        <taxon>Bacteria</taxon>
        <taxon>Pseudomonadati</taxon>
        <taxon>Pseudomonadota</taxon>
        <taxon>Gammaproteobacteria</taxon>
        <taxon>Moraxellales</taxon>
        <taxon>Moraxellaceae</taxon>
        <taxon>Acinetobacter</taxon>
    </lineage>
</organism>
<evidence type="ECO:0008006" key="4">
    <source>
        <dbReference type="Google" id="ProtNLM"/>
    </source>
</evidence>
<sequence length="434" mass="48328">MLLYVIPFILLLVVAIVLKKREDANKENTGSNASTKKNNKKTAKKNVARTARSTTSQRQTAVVKEEAVITQVAKPLNPELKANIEKLITEKNYFSAEAKINQALNQDNSQHDLYLYLIDIHLAQKDEFAVNQLVNHIRSLGLDEIVTQAEAKQKAAQADSPIESIAFEPSLSDTPETKTNHAAFDALIDHSAPSDQASQANEQQTLNDALEFNTSINREKQNDSLQEQVQPLEFNLDSITQKDTTPTADFSFEAPAPVEEKKVENIAPLEFSFTQTETTPVVKDKPAEEISTEFKLDFAEPSITPTVEEDTPATPSHELEFKFTPNEEVETQPTFSFDLDQKTEQVEVTSPTLNFETAPATTEITATVDSNDPLIQSFPELAQADEIQLDLDLARQYIDLGAYASARELLSQNESQYTAEQRQLSQTLLNRIAS</sequence>
<keyword evidence="3" id="KW-1185">Reference proteome</keyword>
<evidence type="ECO:0000256" key="1">
    <source>
        <dbReference type="SAM" id="MobiDB-lite"/>
    </source>
</evidence>
<feature type="region of interest" description="Disordered" evidence="1">
    <location>
        <begin position="25"/>
        <end position="56"/>
    </location>
</feature>
<comment type="caution">
    <text evidence="2">The sequence shown here is derived from an EMBL/GenBank/DDBJ whole genome shotgun (WGS) entry which is preliminary data.</text>
</comment>
<name>A0A3A8FBJ8_9GAMM</name>
<evidence type="ECO:0000313" key="2">
    <source>
        <dbReference type="EMBL" id="RKG39734.1"/>
    </source>
</evidence>
<accession>A0A3A8FBJ8</accession>
<evidence type="ECO:0000313" key="3">
    <source>
        <dbReference type="Proteomes" id="UP000280405"/>
    </source>
</evidence>
<protein>
    <recommendedName>
        <fullName evidence="4">Fimbrial protein FimV</fullName>
    </recommendedName>
</protein>